<evidence type="ECO:0000313" key="3">
    <source>
        <dbReference type="Proteomes" id="UP000199372"/>
    </source>
</evidence>
<dbReference type="RefSeq" id="WP_091845016.1">
    <property type="nucleotide sequence ID" value="NZ_FOCM01000003.1"/>
</dbReference>
<reference evidence="3" key="1">
    <citation type="submission" date="2016-10" db="EMBL/GenBank/DDBJ databases">
        <authorList>
            <person name="Varghese N."/>
            <person name="Submissions S."/>
        </authorList>
    </citation>
    <scope>NUCLEOTIDE SEQUENCE [LARGE SCALE GENOMIC DNA]</scope>
    <source>
        <strain evidence="3">DSM 26893</strain>
    </source>
</reference>
<evidence type="ECO:0000313" key="2">
    <source>
        <dbReference type="EMBL" id="SEN26743.1"/>
    </source>
</evidence>
<sequence>MIRAAVLLVLLSGGAAFAAAPEAPPTDGTDAAEEDAARGLPASMRKHGVIGHIPSEGDYNILDPGILTDMRSALILLGEGAAE</sequence>
<feature type="chain" id="PRO_5011616994" evidence="1">
    <location>
        <begin position="19"/>
        <end position="83"/>
    </location>
</feature>
<keyword evidence="3" id="KW-1185">Reference proteome</keyword>
<dbReference type="AlphaFoldDB" id="A0A1H8F4P9"/>
<dbReference type="EMBL" id="FOCM01000003">
    <property type="protein sequence ID" value="SEN26743.1"/>
    <property type="molecule type" value="Genomic_DNA"/>
</dbReference>
<organism evidence="2 3">
    <name type="scientific">Palleronia pelagia</name>
    <dbReference type="NCBI Taxonomy" id="387096"/>
    <lineage>
        <taxon>Bacteria</taxon>
        <taxon>Pseudomonadati</taxon>
        <taxon>Pseudomonadota</taxon>
        <taxon>Alphaproteobacteria</taxon>
        <taxon>Rhodobacterales</taxon>
        <taxon>Roseobacteraceae</taxon>
        <taxon>Palleronia</taxon>
    </lineage>
</organism>
<dbReference type="OrthoDB" id="7728314at2"/>
<dbReference type="Proteomes" id="UP000199372">
    <property type="component" value="Unassembled WGS sequence"/>
</dbReference>
<protein>
    <submittedName>
        <fullName evidence="2">Uncharacterized protein</fullName>
    </submittedName>
</protein>
<name>A0A1H8F4P9_9RHOB</name>
<proteinExistence type="predicted"/>
<gene>
    <name evidence="2" type="ORF">SAMN04488011_103214</name>
</gene>
<feature type="signal peptide" evidence="1">
    <location>
        <begin position="1"/>
        <end position="18"/>
    </location>
</feature>
<keyword evidence="1" id="KW-0732">Signal</keyword>
<accession>A0A1H8F4P9</accession>
<evidence type="ECO:0000256" key="1">
    <source>
        <dbReference type="SAM" id="SignalP"/>
    </source>
</evidence>